<evidence type="ECO:0008006" key="4">
    <source>
        <dbReference type="Google" id="ProtNLM"/>
    </source>
</evidence>
<dbReference type="InterPro" id="IPR010642">
    <property type="entry name" value="Invasion_prot_B"/>
</dbReference>
<keyword evidence="3" id="KW-1185">Reference proteome</keyword>
<dbReference type="EMBL" id="MDGM01000014">
    <property type="protein sequence ID" value="PIB23056.1"/>
    <property type="molecule type" value="Genomic_DNA"/>
</dbReference>
<dbReference type="RefSeq" id="WP_099594337.1">
    <property type="nucleotide sequence ID" value="NZ_MDGM01000014.1"/>
</dbReference>
<protein>
    <recommendedName>
        <fullName evidence="4">Invasion associated locus B family protein</fullName>
    </recommendedName>
</protein>
<evidence type="ECO:0000256" key="1">
    <source>
        <dbReference type="SAM" id="SignalP"/>
    </source>
</evidence>
<dbReference type="Proteomes" id="UP000231516">
    <property type="component" value="Unassembled WGS sequence"/>
</dbReference>
<organism evidence="2 3">
    <name type="scientific">Paramylibacter kogurei</name>
    <dbReference type="NCBI Taxonomy" id="1889778"/>
    <lineage>
        <taxon>Bacteria</taxon>
        <taxon>Pseudomonadati</taxon>
        <taxon>Pseudomonadota</taxon>
        <taxon>Alphaproteobacteria</taxon>
        <taxon>Rhodobacterales</taxon>
        <taxon>Paracoccaceae</taxon>
        <taxon>Paramylibacter</taxon>
    </lineage>
</organism>
<dbReference type="Gene3D" id="2.60.40.1880">
    <property type="entry name" value="Invasion associated locus B (IalB) protein"/>
    <property type="match status" value="1"/>
</dbReference>
<dbReference type="InterPro" id="IPR038696">
    <property type="entry name" value="IalB_sf"/>
</dbReference>
<keyword evidence="1" id="KW-0732">Signal</keyword>
<dbReference type="Pfam" id="PF06776">
    <property type="entry name" value="IalB"/>
    <property type="match status" value="1"/>
</dbReference>
<accession>A0A2G5K0J7</accession>
<evidence type="ECO:0000313" key="3">
    <source>
        <dbReference type="Proteomes" id="UP000231516"/>
    </source>
</evidence>
<comment type="caution">
    <text evidence="2">The sequence shown here is derived from an EMBL/GenBank/DDBJ whole genome shotgun (WGS) entry which is preliminary data.</text>
</comment>
<proteinExistence type="predicted"/>
<sequence length="173" mass="18258">MTNTFLKNLGVLAVASCMSVSASAQTSNNLVNAKTDWSVFQENNKCWIVSAPKSIKITQNGKAVTANRSAILLFVTYDKSTGATGEVSFTSGYPLKANTPVKLQIGSSGYTLVPEGEWAWPASTSDDSKIRASMRRGATAVITGQSARGKTTTDTFSLSGFSAALDDAQKRCG</sequence>
<reference evidence="2 3" key="1">
    <citation type="submission" date="2016-08" db="EMBL/GenBank/DDBJ databases">
        <title>Draft genome of Amylibacter sp. strain 4G11.</title>
        <authorList>
            <person name="Wong S.-K."/>
            <person name="Hamasaki K."/>
            <person name="Yoshizawa S."/>
        </authorList>
    </citation>
    <scope>NUCLEOTIDE SEQUENCE [LARGE SCALE GENOMIC DNA]</scope>
    <source>
        <strain evidence="2 3">4G11</strain>
    </source>
</reference>
<name>A0A2G5K0J7_9RHOB</name>
<feature type="signal peptide" evidence="1">
    <location>
        <begin position="1"/>
        <end position="24"/>
    </location>
</feature>
<evidence type="ECO:0000313" key="2">
    <source>
        <dbReference type="EMBL" id="PIB23056.1"/>
    </source>
</evidence>
<dbReference type="AlphaFoldDB" id="A0A2G5K0J7"/>
<feature type="chain" id="PRO_5013868837" description="Invasion associated locus B family protein" evidence="1">
    <location>
        <begin position="25"/>
        <end position="173"/>
    </location>
</feature>
<gene>
    <name evidence="2" type="ORF">BFP76_08475</name>
</gene>
<dbReference type="OrthoDB" id="9806572at2"/>